<protein>
    <submittedName>
        <fullName evidence="2">Uncharacterized protein</fullName>
    </submittedName>
</protein>
<dbReference type="AlphaFoldDB" id="A0A168MS30"/>
<dbReference type="OrthoDB" id="2623647at2"/>
<proteinExistence type="predicted"/>
<evidence type="ECO:0000313" key="2">
    <source>
        <dbReference type="EMBL" id="OAB44985.1"/>
    </source>
</evidence>
<keyword evidence="3" id="KW-1185">Reference proteome</keyword>
<sequence>MAVKICSKCGESNRENATVCVVCSNTLSPKDMQGTLDSEKEYSGVLLNVVKDKSQRTTCAHCKEQIEYGSTKCKYCGKPVTKSPAHKVIYTSDEYLPDRSSVNLMLFISTFFIPFVGIIVGGILAYAEDKDKQSVGRNLLLFGFILLMIGVFISLIMIISHI</sequence>
<keyword evidence="1" id="KW-0812">Transmembrane</keyword>
<keyword evidence="1" id="KW-1133">Transmembrane helix</keyword>
<evidence type="ECO:0000313" key="3">
    <source>
        <dbReference type="Proteomes" id="UP000077355"/>
    </source>
</evidence>
<evidence type="ECO:0000256" key="1">
    <source>
        <dbReference type="SAM" id="Phobius"/>
    </source>
</evidence>
<accession>A0A168MS30</accession>
<comment type="caution">
    <text evidence="2">The sequence shown here is derived from an EMBL/GenBank/DDBJ whole genome shotgun (WGS) entry which is preliminary data.</text>
</comment>
<organism evidence="2 3">
    <name type="scientific">Paenibacillus antarcticus</name>
    <dbReference type="NCBI Taxonomy" id="253703"/>
    <lineage>
        <taxon>Bacteria</taxon>
        <taxon>Bacillati</taxon>
        <taxon>Bacillota</taxon>
        <taxon>Bacilli</taxon>
        <taxon>Bacillales</taxon>
        <taxon>Paenibacillaceae</taxon>
        <taxon>Paenibacillus</taxon>
    </lineage>
</organism>
<dbReference type="InterPro" id="IPR038587">
    <property type="entry name" value="Ribosomal_eL40_sf"/>
</dbReference>
<reference evidence="2 3" key="1">
    <citation type="submission" date="2016-03" db="EMBL/GenBank/DDBJ databases">
        <title>Draft genome sequence of Paenibacillus antarcticus CECT 5836.</title>
        <authorList>
            <person name="Shin S.-K."/>
            <person name="Yi H."/>
        </authorList>
    </citation>
    <scope>NUCLEOTIDE SEQUENCE [LARGE SCALE GENOMIC DNA]</scope>
    <source>
        <strain evidence="2 3">CECT 5836</strain>
    </source>
</reference>
<dbReference type="Gene3D" id="4.10.1060.50">
    <property type="match status" value="1"/>
</dbReference>
<name>A0A168MS30_9BACL</name>
<dbReference type="EMBL" id="LVJI01000018">
    <property type="protein sequence ID" value="OAB44985.1"/>
    <property type="molecule type" value="Genomic_DNA"/>
</dbReference>
<keyword evidence="1" id="KW-0472">Membrane</keyword>
<gene>
    <name evidence="2" type="ORF">PBAT_13620</name>
</gene>
<feature type="transmembrane region" description="Helical" evidence="1">
    <location>
        <begin position="104"/>
        <end position="127"/>
    </location>
</feature>
<feature type="transmembrane region" description="Helical" evidence="1">
    <location>
        <begin position="139"/>
        <end position="159"/>
    </location>
</feature>
<dbReference type="Proteomes" id="UP000077355">
    <property type="component" value="Unassembled WGS sequence"/>
</dbReference>
<dbReference type="RefSeq" id="WP_068650468.1">
    <property type="nucleotide sequence ID" value="NZ_CP043611.1"/>
</dbReference>